<organism evidence="6 7">
    <name type="scientific">Pseudomonas amygdali pv. lachrymans str. M301315</name>
    <dbReference type="NCBI Taxonomy" id="629260"/>
    <lineage>
        <taxon>Bacteria</taxon>
        <taxon>Pseudomonadati</taxon>
        <taxon>Pseudomonadota</taxon>
        <taxon>Gammaproteobacteria</taxon>
        <taxon>Pseudomonadales</taxon>
        <taxon>Pseudomonadaceae</taxon>
        <taxon>Pseudomonas</taxon>
        <taxon>Pseudomonas amygdali</taxon>
    </lineage>
</organism>
<dbReference type="InterPro" id="IPR014716">
    <property type="entry name" value="Fibrinogen_a/b/g_C_1"/>
</dbReference>
<evidence type="ECO:0000256" key="2">
    <source>
        <dbReference type="ARBA" id="ARBA00022734"/>
    </source>
</evidence>
<evidence type="ECO:0000256" key="4">
    <source>
        <dbReference type="ARBA" id="ARBA00023157"/>
    </source>
</evidence>
<dbReference type="PROSITE" id="PS51406">
    <property type="entry name" value="FIBRINOGEN_C_2"/>
    <property type="match status" value="1"/>
</dbReference>
<evidence type="ECO:0000259" key="5">
    <source>
        <dbReference type="PROSITE" id="PS51406"/>
    </source>
</evidence>
<feature type="domain" description="Fibrinogen C-terminal" evidence="5">
    <location>
        <begin position="13"/>
        <end position="64"/>
    </location>
</feature>
<sequence>MQAPIASVTKSESEGPAKYDSCLSIKSKQPASESGVYTLTLSGTEISAYCDMTTDGGGWTLIGRAVADRVGTWATTSGLYNWPASPNPGSATTFKMGDGEINAIPKNAYKVIATGYPSTRFWKGSCVYQHTAYTSEDCAISYSSEAWLPSSAKGNGSSVSGFGGVHDKVGVEGFWIYTSAPGYPKYGWGAGNGVNMTYSGAGGAGTRINLQMWVR</sequence>
<dbReference type="Gene3D" id="3.90.215.10">
    <property type="entry name" value="Gamma Fibrinogen, chain A, domain 1"/>
    <property type="match status" value="1"/>
</dbReference>
<dbReference type="Pfam" id="PF00147">
    <property type="entry name" value="Fibrinogen_C"/>
    <property type="match status" value="1"/>
</dbReference>
<evidence type="ECO:0000256" key="1">
    <source>
        <dbReference type="ARBA" id="ARBA00022723"/>
    </source>
</evidence>
<evidence type="ECO:0000256" key="3">
    <source>
        <dbReference type="ARBA" id="ARBA00022837"/>
    </source>
</evidence>
<dbReference type="GeneID" id="39474014"/>
<dbReference type="RefSeq" id="WP_005741699.1">
    <property type="nucleotide sequence ID" value="NZ_CP031226.1"/>
</dbReference>
<proteinExistence type="predicted"/>
<keyword evidence="1" id="KW-0479">Metal-binding</keyword>
<keyword evidence="4" id="KW-1015">Disulfide bond</keyword>
<dbReference type="AlphaFoldDB" id="A0AAD0V9S1"/>
<evidence type="ECO:0000313" key="7">
    <source>
        <dbReference type="Proteomes" id="UP000006426"/>
    </source>
</evidence>
<dbReference type="GO" id="GO:0046872">
    <property type="term" value="F:metal ion binding"/>
    <property type="evidence" value="ECO:0007669"/>
    <property type="project" value="UniProtKB-KW"/>
</dbReference>
<dbReference type="GO" id="GO:0070492">
    <property type="term" value="F:oligosaccharide binding"/>
    <property type="evidence" value="ECO:0007669"/>
    <property type="project" value="TreeGrafter"/>
</dbReference>
<dbReference type="InterPro" id="IPR002181">
    <property type="entry name" value="Fibrinogen_a/b/g_C_dom"/>
</dbReference>
<dbReference type="PANTHER" id="PTHR16146:SF46">
    <property type="entry name" value="INTELECTIN-1A-RELATED"/>
    <property type="match status" value="1"/>
</dbReference>
<evidence type="ECO:0000313" key="6">
    <source>
        <dbReference type="EMBL" id="AXH59978.1"/>
    </source>
</evidence>
<reference evidence="6 7" key="1">
    <citation type="journal article" date="2011" name="PLoS Pathog.">
        <title>Dynamic evolution of pathogenicity revealed by sequencing and comparative genomics of 19 Pseudomonas syringae isolates.</title>
        <authorList>
            <person name="Baltrus D.A."/>
            <person name="Nishimura M.T."/>
            <person name="Romanchuk A."/>
            <person name="Chang J.H."/>
            <person name="Mukhtar M.S."/>
            <person name="Cherkis K."/>
            <person name="Roach J."/>
            <person name="Grant S.R."/>
            <person name="Jones C.D."/>
            <person name="Dangl J.L."/>
        </authorList>
    </citation>
    <scope>NUCLEOTIDE SEQUENCE [LARGE SCALE GENOMIC DNA]</scope>
    <source>
        <strain evidence="6 7">M301315</strain>
    </source>
</reference>
<protein>
    <recommendedName>
        <fullName evidence="5">Fibrinogen C-terminal domain-containing protein</fullName>
    </recommendedName>
</protein>
<geneLocation type="plasmid" evidence="7">
    <name>pmppla107</name>
</geneLocation>
<dbReference type="Proteomes" id="UP000006426">
    <property type="component" value="Plasmid pmppla107"/>
</dbReference>
<dbReference type="SUPFAM" id="SSF56496">
    <property type="entry name" value="Fibrinogen C-terminal domain-like"/>
    <property type="match status" value="1"/>
</dbReference>
<dbReference type="EMBL" id="CP031226">
    <property type="protein sequence ID" value="AXH59978.1"/>
    <property type="molecule type" value="Genomic_DNA"/>
</dbReference>
<keyword evidence="2" id="KW-0430">Lectin</keyword>
<dbReference type="GO" id="GO:0005615">
    <property type="term" value="C:extracellular space"/>
    <property type="evidence" value="ECO:0007669"/>
    <property type="project" value="TreeGrafter"/>
</dbReference>
<dbReference type="NCBIfam" id="NF040941">
    <property type="entry name" value="GGGWT_bact"/>
    <property type="match status" value="1"/>
</dbReference>
<name>A0AAD0V9S1_PSEAV</name>
<dbReference type="InterPro" id="IPR036056">
    <property type="entry name" value="Fibrinogen-like_C"/>
</dbReference>
<accession>A0AAD0V9S1</accession>
<keyword evidence="6" id="KW-0614">Plasmid</keyword>
<dbReference type="PANTHER" id="PTHR16146">
    <property type="entry name" value="INTELECTIN"/>
    <property type="match status" value="1"/>
</dbReference>
<keyword evidence="3" id="KW-0106">Calcium</keyword>
<gene>
    <name evidence="6" type="ORF">PLA107_032650</name>
</gene>